<feature type="domain" description="Cytochrome c" evidence="7">
    <location>
        <begin position="143"/>
        <end position="238"/>
    </location>
</feature>
<evidence type="ECO:0000259" key="7">
    <source>
        <dbReference type="PROSITE" id="PS51007"/>
    </source>
</evidence>
<evidence type="ECO:0000256" key="3">
    <source>
        <dbReference type="ARBA" id="ARBA00023004"/>
    </source>
</evidence>
<dbReference type="RefSeq" id="WP_176064267.1">
    <property type="nucleotide sequence ID" value="NZ_BJTG01000003.1"/>
</dbReference>
<dbReference type="InterPro" id="IPR009056">
    <property type="entry name" value="Cyt_c-like_dom"/>
</dbReference>
<dbReference type="PANTHER" id="PTHR33751:SF1">
    <property type="entry name" value="CBB3-TYPE CYTOCHROME C OXIDASE SUBUNIT FIXP"/>
    <property type="match status" value="1"/>
</dbReference>
<evidence type="ECO:0000256" key="1">
    <source>
        <dbReference type="ARBA" id="ARBA00022617"/>
    </source>
</evidence>
<dbReference type="GO" id="GO:0009055">
    <property type="term" value="F:electron transfer activity"/>
    <property type="evidence" value="ECO:0007669"/>
    <property type="project" value="InterPro"/>
</dbReference>
<keyword evidence="2 4" id="KW-0479">Metal-binding</keyword>
<dbReference type="PROSITE" id="PS51007">
    <property type="entry name" value="CYTC"/>
    <property type="match status" value="2"/>
</dbReference>
<reference evidence="9" key="1">
    <citation type="journal article" date="2020" name="Appl. Environ. Microbiol.">
        <title>Diazotrophic Anaeromyxobacter Isolates from Soils.</title>
        <authorList>
            <person name="Masuda Y."/>
            <person name="Yamanaka H."/>
            <person name="Xu Z.X."/>
            <person name="Shiratori Y."/>
            <person name="Aono T."/>
            <person name="Amachi S."/>
            <person name="Senoo K."/>
            <person name="Itoh H."/>
        </authorList>
    </citation>
    <scope>NUCLEOTIDE SEQUENCE [LARGE SCALE GENOMIC DNA]</scope>
    <source>
        <strain evidence="9">R267</strain>
    </source>
</reference>
<dbReference type="GO" id="GO:0020037">
    <property type="term" value="F:heme binding"/>
    <property type="evidence" value="ECO:0007669"/>
    <property type="project" value="InterPro"/>
</dbReference>
<dbReference type="Pfam" id="PF13442">
    <property type="entry name" value="Cytochrome_CBB3"/>
    <property type="match status" value="2"/>
</dbReference>
<keyword evidence="3 4" id="KW-0408">Iron</keyword>
<gene>
    <name evidence="8" type="ORF">AMYX_15340</name>
</gene>
<evidence type="ECO:0000256" key="4">
    <source>
        <dbReference type="PROSITE-ProRule" id="PRU00433"/>
    </source>
</evidence>
<evidence type="ECO:0000313" key="9">
    <source>
        <dbReference type="Proteomes" id="UP000503640"/>
    </source>
</evidence>
<dbReference type="GO" id="GO:0046872">
    <property type="term" value="F:metal ion binding"/>
    <property type="evidence" value="ECO:0007669"/>
    <property type="project" value="UniProtKB-KW"/>
</dbReference>
<accession>A0A7I9VK86</accession>
<keyword evidence="1 4" id="KW-0349">Heme</keyword>
<protein>
    <recommendedName>
        <fullName evidence="7">Cytochrome c domain-containing protein</fullName>
    </recommendedName>
</protein>
<dbReference type="InterPro" id="IPR050597">
    <property type="entry name" value="Cytochrome_c_Oxidase_Subunit"/>
</dbReference>
<name>A0A7I9VK86_9BACT</name>
<dbReference type="EMBL" id="BJTG01000003">
    <property type="protein sequence ID" value="GEJ56793.1"/>
    <property type="molecule type" value="Genomic_DNA"/>
</dbReference>
<organism evidence="8 9">
    <name type="scientific">Anaeromyxobacter diazotrophicus</name>
    <dbReference type="NCBI Taxonomy" id="2590199"/>
    <lineage>
        <taxon>Bacteria</taxon>
        <taxon>Pseudomonadati</taxon>
        <taxon>Myxococcota</taxon>
        <taxon>Myxococcia</taxon>
        <taxon>Myxococcales</taxon>
        <taxon>Cystobacterineae</taxon>
        <taxon>Anaeromyxobacteraceae</taxon>
        <taxon>Anaeromyxobacter</taxon>
    </lineage>
</organism>
<evidence type="ECO:0000256" key="2">
    <source>
        <dbReference type="ARBA" id="ARBA00022723"/>
    </source>
</evidence>
<comment type="caution">
    <text evidence="8">The sequence shown here is derived from an EMBL/GenBank/DDBJ whole genome shotgun (WGS) entry which is preliminary data.</text>
</comment>
<evidence type="ECO:0000256" key="5">
    <source>
        <dbReference type="SAM" id="MobiDB-lite"/>
    </source>
</evidence>
<dbReference type="SUPFAM" id="SSF46626">
    <property type="entry name" value="Cytochrome c"/>
    <property type="match status" value="2"/>
</dbReference>
<feature type="signal peptide" evidence="6">
    <location>
        <begin position="1"/>
        <end position="20"/>
    </location>
</feature>
<dbReference type="Proteomes" id="UP000503640">
    <property type="component" value="Unassembled WGS sequence"/>
</dbReference>
<feature type="region of interest" description="Disordered" evidence="5">
    <location>
        <begin position="163"/>
        <end position="183"/>
    </location>
</feature>
<keyword evidence="9" id="KW-1185">Reference proteome</keyword>
<keyword evidence="6" id="KW-0732">Signal</keyword>
<feature type="chain" id="PRO_5029458393" description="Cytochrome c domain-containing protein" evidence="6">
    <location>
        <begin position="21"/>
        <end position="240"/>
    </location>
</feature>
<evidence type="ECO:0000256" key="6">
    <source>
        <dbReference type="SAM" id="SignalP"/>
    </source>
</evidence>
<sequence>MHTRLLAAATLLAAVASASATPPDPARAGRGRHAYDRYCISCHGVDGDGRGPSADWIDPQPRDFTSGTFKFRSTPSGTLPTDADLYRTITNGLHRTFMPRWEPITELERRDLVQVVKAFSPKFTSEPQGTPITIPPRPAFTPELVQKGKGVWDKVQCAACHGDTGKGNGPSASTLRDDWGRPIEPRDFTRGSLKVGDTPEDLYRTFMTGLNGTPMPSFAESINEEDAWALVAYVKSLRRD</sequence>
<dbReference type="AlphaFoldDB" id="A0A7I9VK86"/>
<evidence type="ECO:0000313" key="8">
    <source>
        <dbReference type="EMBL" id="GEJ56793.1"/>
    </source>
</evidence>
<feature type="domain" description="Cytochrome c" evidence="7">
    <location>
        <begin position="26"/>
        <end position="120"/>
    </location>
</feature>
<dbReference type="Gene3D" id="1.10.760.10">
    <property type="entry name" value="Cytochrome c-like domain"/>
    <property type="match status" value="2"/>
</dbReference>
<proteinExistence type="predicted"/>
<dbReference type="PANTHER" id="PTHR33751">
    <property type="entry name" value="CBB3-TYPE CYTOCHROME C OXIDASE SUBUNIT FIXP"/>
    <property type="match status" value="1"/>
</dbReference>
<dbReference type="InterPro" id="IPR036909">
    <property type="entry name" value="Cyt_c-like_dom_sf"/>
</dbReference>